<dbReference type="EC" id="6.1.1.20" evidence="2"/>
<keyword evidence="3" id="KW-0963">Cytoplasm</keyword>
<accession>A0A955I8S7</accession>
<evidence type="ECO:0000256" key="8">
    <source>
        <dbReference type="ARBA" id="ARBA00022842"/>
    </source>
</evidence>
<evidence type="ECO:0000256" key="3">
    <source>
        <dbReference type="ARBA" id="ARBA00022490"/>
    </source>
</evidence>
<evidence type="ECO:0000256" key="4">
    <source>
        <dbReference type="ARBA" id="ARBA00022598"/>
    </source>
</evidence>
<dbReference type="Pfam" id="PF01409">
    <property type="entry name" value="tRNA-synt_2d"/>
    <property type="match status" value="1"/>
</dbReference>
<feature type="domain" description="Aminoacyl-transfer RNA synthetases class-II family profile" evidence="12">
    <location>
        <begin position="101"/>
        <end position="261"/>
    </location>
</feature>
<dbReference type="GO" id="GO:0004826">
    <property type="term" value="F:phenylalanine-tRNA ligase activity"/>
    <property type="evidence" value="ECO:0007669"/>
    <property type="project" value="UniProtKB-EC"/>
</dbReference>
<keyword evidence="6" id="KW-0547">Nucleotide-binding</keyword>
<dbReference type="PANTHER" id="PTHR11538">
    <property type="entry name" value="PHENYLALANYL-TRNA SYNTHETASE"/>
    <property type="match status" value="1"/>
</dbReference>
<dbReference type="EMBL" id="JAGQLL010000016">
    <property type="protein sequence ID" value="MCA9379896.1"/>
    <property type="molecule type" value="Genomic_DNA"/>
</dbReference>
<comment type="caution">
    <text evidence="13">The sequence shown here is derived from an EMBL/GenBank/DDBJ whole genome shotgun (WGS) entry which is preliminary data.</text>
</comment>
<evidence type="ECO:0000256" key="2">
    <source>
        <dbReference type="ARBA" id="ARBA00012814"/>
    </source>
</evidence>
<dbReference type="NCBIfam" id="TIGR00468">
    <property type="entry name" value="pheS"/>
    <property type="match status" value="1"/>
</dbReference>
<evidence type="ECO:0000256" key="6">
    <source>
        <dbReference type="ARBA" id="ARBA00022741"/>
    </source>
</evidence>
<name>A0A955I8S7_9BACT</name>
<reference evidence="13" key="2">
    <citation type="journal article" date="2021" name="Microbiome">
        <title>Successional dynamics and alternative stable states in a saline activated sludge microbial community over 9 years.</title>
        <authorList>
            <person name="Wang Y."/>
            <person name="Ye J."/>
            <person name="Ju F."/>
            <person name="Liu L."/>
            <person name="Boyd J.A."/>
            <person name="Deng Y."/>
            <person name="Parks D.H."/>
            <person name="Jiang X."/>
            <person name="Yin X."/>
            <person name="Woodcroft B.J."/>
            <person name="Tyson G.W."/>
            <person name="Hugenholtz P."/>
            <person name="Polz M.F."/>
            <person name="Zhang T."/>
        </authorList>
    </citation>
    <scope>NUCLEOTIDE SEQUENCE</scope>
    <source>
        <strain evidence="13">HKST-UBA15</strain>
    </source>
</reference>
<reference evidence="13" key="1">
    <citation type="submission" date="2020-04" db="EMBL/GenBank/DDBJ databases">
        <authorList>
            <person name="Zhang T."/>
        </authorList>
    </citation>
    <scope>NUCLEOTIDE SEQUENCE</scope>
    <source>
        <strain evidence="13">HKST-UBA15</strain>
    </source>
</reference>
<comment type="subcellular location">
    <subcellularLocation>
        <location evidence="1">Cytoplasm</location>
    </subcellularLocation>
</comment>
<keyword evidence="10" id="KW-0030">Aminoacyl-tRNA synthetase</keyword>
<proteinExistence type="predicted"/>
<evidence type="ECO:0000256" key="7">
    <source>
        <dbReference type="ARBA" id="ARBA00022840"/>
    </source>
</evidence>
<keyword evidence="8" id="KW-0460">Magnesium</keyword>
<evidence type="ECO:0000256" key="9">
    <source>
        <dbReference type="ARBA" id="ARBA00022917"/>
    </source>
</evidence>
<dbReference type="Gene3D" id="3.30.930.10">
    <property type="entry name" value="Bira Bifunctional Protein, Domain 2"/>
    <property type="match status" value="1"/>
</dbReference>
<evidence type="ECO:0000259" key="12">
    <source>
        <dbReference type="PROSITE" id="PS50862"/>
    </source>
</evidence>
<keyword evidence="7" id="KW-0067">ATP-binding</keyword>
<dbReference type="CDD" id="cd00496">
    <property type="entry name" value="PheRS_alpha_core"/>
    <property type="match status" value="1"/>
</dbReference>
<dbReference type="InterPro" id="IPR004529">
    <property type="entry name" value="Phe-tRNA-synth_IIc_asu"/>
</dbReference>
<evidence type="ECO:0000313" key="14">
    <source>
        <dbReference type="Proteomes" id="UP000745577"/>
    </source>
</evidence>
<comment type="catalytic activity">
    <reaction evidence="11">
        <text>tRNA(Phe) + L-phenylalanine + ATP = L-phenylalanyl-tRNA(Phe) + AMP + diphosphate + H(+)</text>
        <dbReference type="Rhea" id="RHEA:19413"/>
        <dbReference type="Rhea" id="RHEA-COMP:9668"/>
        <dbReference type="Rhea" id="RHEA-COMP:9699"/>
        <dbReference type="ChEBI" id="CHEBI:15378"/>
        <dbReference type="ChEBI" id="CHEBI:30616"/>
        <dbReference type="ChEBI" id="CHEBI:33019"/>
        <dbReference type="ChEBI" id="CHEBI:58095"/>
        <dbReference type="ChEBI" id="CHEBI:78442"/>
        <dbReference type="ChEBI" id="CHEBI:78531"/>
        <dbReference type="ChEBI" id="CHEBI:456215"/>
        <dbReference type="EC" id="6.1.1.20"/>
    </reaction>
</comment>
<evidence type="ECO:0000313" key="13">
    <source>
        <dbReference type="EMBL" id="MCA9379896.1"/>
    </source>
</evidence>
<feature type="non-terminal residue" evidence="13">
    <location>
        <position position="1"/>
    </location>
</feature>
<dbReference type="AlphaFoldDB" id="A0A955I8S7"/>
<sequence>LLKIKHSKISDKEKIDVTLPVYEPQIGHIHPVTQMQWKTEDIFQRMGFDIIYPYEIDDDYHNFTAVNLPEGHPARDNWDTFWTEDEHIAITHTSSMQNRILKEFKTPIRVIVPGRCFRHEATDARHEHTFTQVEGVYVDKNVTLNNMLATLKTFFSEFYEKDVEVKFTPDFFPFVEPGGMMSLTCILCDGKGCNVCKGTGWLEILGCGMIHPNVLKMGGIDSDVYSGFAWGFGLERLVMLKYNIEDIRHFYSGKFDFLKQF</sequence>
<keyword evidence="9" id="KW-0648">Protein biosynthesis</keyword>
<evidence type="ECO:0000256" key="11">
    <source>
        <dbReference type="ARBA" id="ARBA00049255"/>
    </source>
</evidence>
<dbReference type="InterPro" id="IPR045864">
    <property type="entry name" value="aa-tRNA-synth_II/BPL/LPL"/>
</dbReference>
<dbReference type="GO" id="GO:0046872">
    <property type="term" value="F:metal ion binding"/>
    <property type="evidence" value="ECO:0007669"/>
    <property type="project" value="UniProtKB-KW"/>
</dbReference>
<dbReference type="GO" id="GO:0000049">
    <property type="term" value="F:tRNA binding"/>
    <property type="evidence" value="ECO:0007669"/>
    <property type="project" value="InterPro"/>
</dbReference>
<dbReference type="InterPro" id="IPR002319">
    <property type="entry name" value="Phenylalanyl-tRNA_Synthase"/>
</dbReference>
<dbReference type="Proteomes" id="UP000745577">
    <property type="component" value="Unassembled WGS sequence"/>
</dbReference>
<evidence type="ECO:0000256" key="10">
    <source>
        <dbReference type="ARBA" id="ARBA00023146"/>
    </source>
</evidence>
<dbReference type="GO" id="GO:0005524">
    <property type="term" value="F:ATP binding"/>
    <property type="evidence" value="ECO:0007669"/>
    <property type="project" value="UniProtKB-KW"/>
</dbReference>
<dbReference type="PANTHER" id="PTHR11538:SF41">
    <property type="entry name" value="PHENYLALANINE--TRNA LIGASE, MITOCHONDRIAL"/>
    <property type="match status" value="1"/>
</dbReference>
<organism evidence="13 14">
    <name type="scientific">Candidatus Dojkabacteria bacterium</name>
    <dbReference type="NCBI Taxonomy" id="2099670"/>
    <lineage>
        <taxon>Bacteria</taxon>
        <taxon>Candidatus Dojkabacteria</taxon>
    </lineage>
</organism>
<evidence type="ECO:0000256" key="1">
    <source>
        <dbReference type="ARBA" id="ARBA00004496"/>
    </source>
</evidence>
<evidence type="ECO:0000256" key="5">
    <source>
        <dbReference type="ARBA" id="ARBA00022723"/>
    </source>
</evidence>
<dbReference type="SUPFAM" id="SSF55681">
    <property type="entry name" value="Class II aaRS and biotin synthetases"/>
    <property type="match status" value="1"/>
</dbReference>
<keyword evidence="5" id="KW-0479">Metal-binding</keyword>
<dbReference type="GO" id="GO:0006432">
    <property type="term" value="P:phenylalanyl-tRNA aminoacylation"/>
    <property type="evidence" value="ECO:0007669"/>
    <property type="project" value="InterPro"/>
</dbReference>
<dbReference type="InterPro" id="IPR006195">
    <property type="entry name" value="aa-tRNA-synth_II"/>
</dbReference>
<keyword evidence="4 13" id="KW-0436">Ligase</keyword>
<gene>
    <name evidence="13" type="primary">pheS</name>
    <name evidence="13" type="ORF">KC675_01825</name>
</gene>
<protein>
    <recommendedName>
        <fullName evidence="2">phenylalanine--tRNA ligase</fullName>
        <ecNumber evidence="2">6.1.1.20</ecNumber>
    </recommendedName>
</protein>
<dbReference type="GO" id="GO:0005737">
    <property type="term" value="C:cytoplasm"/>
    <property type="evidence" value="ECO:0007669"/>
    <property type="project" value="UniProtKB-SubCell"/>
</dbReference>
<dbReference type="PROSITE" id="PS50862">
    <property type="entry name" value="AA_TRNA_LIGASE_II"/>
    <property type="match status" value="1"/>
</dbReference>